<dbReference type="Proteomes" id="UP001058974">
    <property type="component" value="Chromosome 2"/>
</dbReference>
<feature type="non-terminal residue" evidence="1">
    <location>
        <position position="1"/>
    </location>
</feature>
<proteinExistence type="predicted"/>
<accession>A0A9D4YMI2</accession>
<name>A0A9D4YMI2_PEA</name>
<gene>
    <name evidence="1" type="ORF">KIW84_024849</name>
</gene>
<dbReference type="AlphaFoldDB" id="A0A9D4YMI2"/>
<comment type="caution">
    <text evidence="1">The sequence shown here is derived from an EMBL/GenBank/DDBJ whole genome shotgun (WGS) entry which is preliminary data.</text>
</comment>
<organism evidence="1 2">
    <name type="scientific">Pisum sativum</name>
    <name type="common">Garden pea</name>
    <name type="synonym">Lathyrus oleraceus</name>
    <dbReference type="NCBI Taxonomy" id="3888"/>
    <lineage>
        <taxon>Eukaryota</taxon>
        <taxon>Viridiplantae</taxon>
        <taxon>Streptophyta</taxon>
        <taxon>Embryophyta</taxon>
        <taxon>Tracheophyta</taxon>
        <taxon>Spermatophyta</taxon>
        <taxon>Magnoliopsida</taxon>
        <taxon>eudicotyledons</taxon>
        <taxon>Gunneridae</taxon>
        <taxon>Pentapetalae</taxon>
        <taxon>rosids</taxon>
        <taxon>fabids</taxon>
        <taxon>Fabales</taxon>
        <taxon>Fabaceae</taxon>
        <taxon>Papilionoideae</taxon>
        <taxon>50 kb inversion clade</taxon>
        <taxon>NPAAA clade</taxon>
        <taxon>Hologalegina</taxon>
        <taxon>IRL clade</taxon>
        <taxon>Fabeae</taxon>
        <taxon>Lathyrus</taxon>
    </lineage>
</organism>
<feature type="non-terminal residue" evidence="1">
    <location>
        <position position="107"/>
    </location>
</feature>
<evidence type="ECO:0000313" key="1">
    <source>
        <dbReference type="EMBL" id="KAI5439216.1"/>
    </source>
</evidence>
<sequence length="107" mass="12755">TLMVIETQLQKNKKSLKDKPMPYLVAQEQIYLNLHASLIDEQRNIFEEIMEAAEKQKGGVFFYMAMVEQVKHLCRTLCQMQFVLKKNCVDCCLKWDCKFFVTRWKNN</sequence>
<protein>
    <submittedName>
        <fullName evidence="1">Uncharacterized protein</fullName>
    </submittedName>
</protein>
<keyword evidence="2" id="KW-1185">Reference proteome</keyword>
<reference evidence="1 2" key="1">
    <citation type="journal article" date="2022" name="Nat. Genet.">
        <title>Improved pea reference genome and pan-genome highlight genomic features and evolutionary characteristics.</title>
        <authorList>
            <person name="Yang T."/>
            <person name="Liu R."/>
            <person name="Luo Y."/>
            <person name="Hu S."/>
            <person name="Wang D."/>
            <person name="Wang C."/>
            <person name="Pandey M.K."/>
            <person name="Ge S."/>
            <person name="Xu Q."/>
            <person name="Li N."/>
            <person name="Li G."/>
            <person name="Huang Y."/>
            <person name="Saxena R.K."/>
            <person name="Ji Y."/>
            <person name="Li M."/>
            <person name="Yan X."/>
            <person name="He Y."/>
            <person name="Liu Y."/>
            <person name="Wang X."/>
            <person name="Xiang C."/>
            <person name="Varshney R.K."/>
            <person name="Ding H."/>
            <person name="Gao S."/>
            <person name="Zong X."/>
        </authorList>
    </citation>
    <scope>NUCLEOTIDE SEQUENCE [LARGE SCALE GENOMIC DNA]</scope>
    <source>
        <strain evidence="1 2">cv. Zhongwan 6</strain>
    </source>
</reference>
<dbReference type="EMBL" id="JAMSHJ010000002">
    <property type="protein sequence ID" value="KAI5439216.1"/>
    <property type="molecule type" value="Genomic_DNA"/>
</dbReference>
<dbReference type="Gramene" id="Psat02G0484900-T1">
    <property type="protein sequence ID" value="KAI5439216.1"/>
    <property type="gene ID" value="KIW84_024849"/>
</dbReference>
<evidence type="ECO:0000313" key="2">
    <source>
        <dbReference type="Proteomes" id="UP001058974"/>
    </source>
</evidence>